<comment type="similarity">
    <text evidence="1">Belongs to the eukaryotic ribosomal protein eL42 family.</text>
</comment>
<dbReference type="InterPro" id="IPR053708">
    <property type="entry name" value="Ribosomal_LSU_eL42"/>
</dbReference>
<protein>
    <submittedName>
        <fullName evidence="4">Ribosomal protein L44e</fullName>
    </submittedName>
</protein>
<dbReference type="InterPro" id="IPR011332">
    <property type="entry name" value="Ribosomal_zn-bd"/>
</dbReference>
<reference evidence="4" key="1">
    <citation type="submission" date="2014-09" db="EMBL/GenBank/DDBJ databases">
        <authorList>
            <person name="Probst J Alexander"/>
        </authorList>
    </citation>
    <scope>NUCLEOTIDE SEQUENCE</scope>
</reference>
<keyword evidence="3" id="KW-0687">Ribonucleoprotein</keyword>
<sequence>MKVPEKTMAHCPFCNAHTEHTVALNRKGEVRHNSEGTRKFREIKKGYGGMARTPKKPVFKTAKRVLLILKCKVCSKKHQKVYNRTKKTTEITKVD</sequence>
<name>A0A098E8Z5_9ZZZZ</name>
<dbReference type="SUPFAM" id="SSF57829">
    <property type="entry name" value="Zn-binding ribosomal proteins"/>
    <property type="match status" value="1"/>
</dbReference>
<gene>
    <name evidence="4" type="primary">rpl44e</name>
    <name evidence="4" type="ORF">MSIBF_A1830013</name>
</gene>
<evidence type="ECO:0000313" key="4">
    <source>
        <dbReference type="EMBL" id="CEG11979.1"/>
    </source>
</evidence>
<accession>A0A098E8Z5</accession>
<dbReference type="Pfam" id="PF00935">
    <property type="entry name" value="Ribosomal_L44"/>
    <property type="match status" value="1"/>
</dbReference>
<keyword evidence="2 4" id="KW-0689">Ribosomal protein</keyword>
<dbReference type="EMBL" id="CCXY01000094">
    <property type="protein sequence ID" value="CEG11979.1"/>
    <property type="molecule type" value="Genomic_DNA"/>
</dbReference>
<dbReference type="AlphaFoldDB" id="A0A098E8Z5"/>
<dbReference type="GO" id="GO:1990904">
    <property type="term" value="C:ribonucleoprotein complex"/>
    <property type="evidence" value="ECO:0007669"/>
    <property type="project" value="UniProtKB-KW"/>
</dbReference>
<dbReference type="GO" id="GO:0006412">
    <property type="term" value="P:translation"/>
    <property type="evidence" value="ECO:0007669"/>
    <property type="project" value="InterPro"/>
</dbReference>
<evidence type="ECO:0000256" key="1">
    <source>
        <dbReference type="ARBA" id="ARBA00009364"/>
    </source>
</evidence>
<dbReference type="GO" id="GO:0003735">
    <property type="term" value="F:structural constituent of ribosome"/>
    <property type="evidence" value="ECO:0007669"/>
    <property type="project" value="InterPro"/>
</dbReference>
<evidence type="ECO:0000256" key="3">
    <source>
        <dbReference type="ARBA" id="ARBA00023274"/>
    </source>
</evidence>
<dbReference type="Gene3D" id="3.10.450.80">
    <property type="match status" value="1"/>
</dbReference>
<evidence type="ECO:0000256" key="2">
    <source>
        <dbReference type="ARBA" id="ARBA00022980"/>
    </source>
</evidence>
<proteinExistence type="inferred from homology"/>
<dbReference type="GO" id="GO:0005840">
    <property type="term" value="C:ribosome"/>
    <property type="evidence" value="ECO:0007669"/>
    <property type="project" value="UniProtKB-KW"/>
</dbReference>
<organism evidence="4">
    <name type="scientific">groundwater metagenome</name>
    <dbReference type="NCBI Taxonomy" id="717931"/>
    <lineage>
        <taxon>unclassified sequences</taxon>
        <taxon>metagenomes</taxon>
        <taxon>ecological metagenomes</taxon>
    </lineage>
</organism>
<dbReference type="InterPro" id="IPR000552">
    <property type="entry name" value="Ribosomal_eL44"/>
</dbReference>